<dbReference type="OMA" id="IMWAMKV"/>
<dbReference type="GO" id="GO:0005634">
    <property type="term" value="C:nucleus"/>
    <property type="evidence" value="ECO:0007669"/>
    <property type="project" value="TreeGrafter"/>
</dbReference>
<dbReference type="Proteomes" id="UP000018144">
    <property type="component" value="Unassembled WGS sequence"/>
</dbReference>
<dbReference type="InterPro" id="IPR046341">
    <property type="entry name" value="SET_dom_sf"/>
</dbReference>
<dbReference type="CDD" id="cd19180">
    <property type="entry name" value="SET_SpSET10-like"/>
    <property type="match status" value="1"/>
</dbReference>
<dbReference type="InterPro" id="IPR001214">
    <property type="entry name" value="SET_dom"/>
</dbReference>
<dbReference type="STRING" id="1076935.U4LA51"/>
<organism evidence="2 3">
    <name type="scientific">Pyronema omphalodes (strain CBS 100304)</name>
    <name type="common">Pyronema confluens</name>
    <dbReference type="NCBI Taxonomy" id="1076935"/>
    <lineage>
        <taxon>Eukaryota</taxon>
        <taxon>Fungi</taxon>
        <taxon>Dikarya</taxon>
        <taxon>Ascomycota</taxon>
        <taxon>Pezizomycotina</taxon>
        <taxon>Pezizomycetes</taxon>
        <taxon>Pezizales</taxon>
        <taxon>Pyronemataceae</taxon>
        <taxon>Pyronema</taxon>
    </lineage>
</organism>
<evidence type="ECO:0000259" key="1">
    <source>
        <dbReference type="PROSITE" id="PS50280"/>
    </source>
</evidence>
<evidence type="ECO:0000313" key="2">
    <source>
        <dbReference type="EMBL" id="CCX10593.1"/>
    </source>
</evidence>
<dbReference type="OrthoDB" id="42889at2759"/>
<dbReference type="eggNOG" id="KOG1337">
    <property type="taxonomic scope" value="Eukaryota"/>
</dbReference>
<proteinExistence type="predicted"/>
<dbReference type="AlphaFoldDB" id="U4LA51"/>
<dbReference type="PANTHER" id="PTHR13271">
    <property type="entry name" value="UNCHARACTERIZED PUTATIVE METHYLTRANSFERASE"/>
    <property type="match status" value="1"/>
</dbReference>
<dbReference type="Pfam" id="PF00856">
    <property type="entry name" value="SET"/>
    <property type="match status" value="1"/>
</dbReference>
<feature type="domain" description="SET" evidence="1">
    <location>
        <begin position="26"/>
        <end position="250"/>
    </location>
</feature>
<reference evidence="2 3" key="1">
    <citation type="journal article" date="2013" name="PLoS Genet.">
        <title>The genome and development-dependent transcriptomes of Pyronema confluens: a window into fungal evolution.</title>
        <authorList>
            <person name="Traeger S."/>
            <person name="Altegoer F."/>
            <person name="Freitag M."/>
            <person name="Gabaldon T."/>
            <person name="Kempken F."/>
            <person name="Kumar A."/>
            <person name="Marcet-Houben M."/>
            <person name="Poggeler S."/>
            <person name="Stajich J.E."/>
            <person name="Nowrousian M."/>
        </authorList>
    </citation>
    <scope>NUCLEOTIDE SEQUENCE [LARGE SCALE GENOMIC DNA]</scope>
    <source>
        <strain evidence="3">CBS 100304</strain>
        <tissue evidence="2">Vegetative mycelium</tissue>
    </source>
</reference>
<dbReference type="Gene3D" id="3.90.1410.10">
    <property type="entry name" value="set domain protein methyltransferase, domain 1"/>
    <property type="match status" value="1"/>
</dbReference>
<dbReference type="InterPro" id="IPR044432">
    <property type="entry name" value="Set10/Efm1_SET"/>
</dbReference>
<dbReference type="GO" id="GO:0016279">
    <property type="term" value="F:protein-lysine N-methyltransferase activity"/>
    <property type="evidence" value="ECO:0007669"/>
    <property type="project" value="InterPro"/>
</dbReference>
<accession>U4LA51</accession>
<dbReference type="SUPFAM" id="SSF82199">
    <property type="entry name" value="SET domain"/>
    <property type="match status" value="1"/>
</dbReference>
<keyword evidence="3" id="KW-1185">Reference proteome</keyword>
<sequence length="548" mass="61901">MSLQQSEEAWASYQTWITQNGGFIHKSITFSSNTSGAGAGGFATATIPAGTTLLTCPYTMVMDYGKAKKEFPEAFITAVDSHAALCFFVSKEVLKGEKSFWAPYLSVLPKEFNTPLYFSEEDKQYLIGTNLAGNEVEQRRAAWKAEWESGLEALKKLRESTEGYTWELFLWASTVFTSRSFPEKLTHWDEKPAEGIRTYDEETTAALFPAVDSLNHKPHTAITWQPTADRLSLISGQQVEAGEEIFNNYGPKANEELLNGYGFTIPNNPTDTVTIKFNAPLTPEQDALRSQQTQPARPGIYHLRAYNNRAFPTDLTGLFHILTASPSELPKLEANPSADIISIRNEMSTMFQLFMAVSQKRMAYGPELGQPQNDRQRCAAILREGQIGILEYFIQYSGSQLKKLWDENIGEKAFTLETVLTDEQFANAVLACFETRDIEEIIEAEQDDIVFVLYLCWKYLTSEEPKWRDWFKAMEQHYPLPEEDEEVDEGIEEVFDAIFPEAGEAAPNIFGGDKWNASVVEWVMGIYQSEGFNIILEGEPMYLISIEV</sequence>
<dbReference type="InterPro" id="IPR050600">
    <property type="entry name" value="SETD3_SETD6_MTase"/>
</dbReference>
<protein>
    <submittedName>
        <fullName evidence="2">Similar to SET domain-containing protein C1709.13c acc. no. O74738</fullName>
    </submittedName>
</protein>
<gene>
    <name evidence="2" type="ORF">PCON_10187</name>
</gene>
<name>U4LA51_PYROM</name>
<evidence type="ECO:0000313" key="3">
    <source>
        <dbReference type="Proteomes" id="UP000018144"/>
    </source>
</evidence>
<dbReference type="PROSITE" id="PS50280">
    <property type="entry name" value="SET"/>
    <property type="match status" value="1"/>
</dbReference>
<dbReference type="EMBL" id="HF935553">
    <property type="protein sequence ID" value="CCX10593.1"/>
    <property type="molecule type" value="Genomic_DNA"/>
</dbReference>
<dbReference type="PANTHER" id="PTHR13271:SF147">
    <property type="entry name" value="PROTEIN-LYSINE N-METHYLTRANSFERASE EFM1-RELATED"/>
    <property type="match status" value="1"/>
</dbReference>